<dbReference type="SUPFAM" id="SSF52047">
    <property type="entry name" value="RNI-like"/>
    <property type="match status" value="1"/>
</dbReference>
<dbReference type="Pfam" id="PF22964">
    <property type="entry name" value="ZER1-like_2nd"/>
    <property type="match status" value="1"/>
</dbReference>
<dbReference type="EMBL" id="JAWJWE010000044">
    <property type="protein sequence ID" value="KAK6617467.1"/>
    <property type="molecule type" value="Genomic_DNA"/>
</dbReference>
<protein>
    <submittedName>
        <fullName evidence="4">Uncharacterized protein</fullName>
    </submittedName>
</protein>
<accession>A0AAN8NJ22</accession>
<comment type="caution">
    <text evidence="4">The sequence shown here is derived from an EMBL/GenBank/DDBJ whole genome shotgun (WGS) entry which is preliminary data.</text>
</comment>
<dbReference type="Pfam" id="PF25013">
    <property type="entry name" value="LRR_Zer-1"/>
    <property type="match status" value="1"/>
</dbReference>
<evidence type="ECO:0000259" key="3">
    <source>
        <dbReference type="Pfam" id="PF25013"/>
    </source>
</evidence>
<dbReference type="Proteomes" id="UP001372834">
    <property type="component" value="Unassembled WGS sequence"/>
</dbReference>
<evidence type="ECO:0000313" key="5">
    <source>
        <dbReference type="Proteomes" id="UP001372834"/>
    </source>
</evidence>
<gene>
    <name evidence="4" type="ORF">RUM43_014476</name>
</gene>
<dbReference type="Gene3D" id="3.80.10.10">
    <property type="entry name" value="Ribonuclease Inhibitor"/>
    <property type="match status" value="1"/>
</dbReference>
<name>A0AAN8NJ22_POLSC</name>
<organism evidence="4 5">
    <name type="scientific">Polyplax serrata</name>
    <name type="common">Common mouse louse</name>
    <dbReference type="NCBI Taxonomy" id="468196"/>
    <lineage>
        <taxon>Eukaryota</taxon>
        <taxon>Metazoa</taxon>
        <taxon>Ecdysozoa</taxon>
        <taxon>Arthropoda</taxon>
        <taxon>Hexapoda</taxon>
        <taxon>Insecta</taxon>
        <taxon>Pterygota</taxon>
        <taxon>Neoptera</taxon>
        <taxon>Paraneoptera</taxon>
        <taxon>Psocodea</taxon>
        <taxon>Troctomorpha</taxon>
        <taxon>Phthiraptera</taxon>
        <taxon>Anoplura</taxon>
        <taxon>Polyplacidae</taxon>
        <taxon>Polyplax</taxon>
    </lineage>
</organism>
<dbReference type="PANTHER" id="PTHR12904">
    <property type="match status" value="1"/>
</dbReference>
<dbReference type="Gene3D" id="1.25.10.10">
    <property type="entry name" value="Leucine-rich Repeat Variant"/>
    <property type="match status" value="1"/>
</dbReference>
<sequence>MDESEIPIDIHTSKLMDWLISRRHVPHDWSKRVLTVREKINEAIKDMPEDKRITALLAETEMSSKNLFGQYTSKRMKDWVEIVKLYEKDNIYLGEVGSLLLRNVNYEVPALRKLITKAITLKNEYDKKEVGYEKNADSIIRDFNSTCKSLGIKGSKIKKELAEKASEFPQMCEEIAKEIRNLKLAASFYIHAVQSILDTKKHPLEILQYVIENGNTTVYQWKYKKIPSSIKAVTLLVDEADDDDDKNGDSDVIDFGEDTTEQINFDDDIDWGISTVEEQEREQEHEIEEDKNIATGDDAHTILGYPDTRNLILNDVLELETFLKVRIHEMKSETDGLGLTMLPESLQIYDLKALNEMLIPVQTVKQSLTNPTSLHYLNIMTNQKYIDQLAEKLKQKLSSHEKMLASKEFIKLQRAEAIKEGDSIKPKLELLIKKSKELQSQIEEDISKRYKGRPVNLIAGVIMYESPETLQDLCINCIANNLESLCRPVQYCDGVTGLTSKLVFKDREAYFHSEISEHLLTVLCNKGKLTDLNITLFDSKSTRLRHVHLQNANLLTRKGLRILKGHCISSLEATGLKVTVNDLIMCLGDWTLQNLKSLNVARCSFLELDSTKYCVVVALSKLHNLRYLNVSCTEFNTHGLGIVCEDLPELEALDISNTNVDDISALRKCKNRLQSLALCNLKISNYSVIPVLLDLKELRVLDWSDDREVNPFEIFSPVKARVSQLLQSVDRLPHLISLDISGKDDINIKDVSVFLETRPNTIFLGLLYSDVCYSDRFVDVRHSEYNPKLVVTGTASETQVLESLRRYSARPLYVQKTLYNLFRLTPTYTRPRVDIIKLVLKGMALHPMQFAVQMAATACLYNLTKGELAAKIHPSILKDVVELTLTAMENFPKHYQMQKNTLLTLCSDRILQDVQFDKYRCARLVLICLCNFDDTSINRMSVAICSILAAKICTNETHLLGAQPVFMRKLLEIVRNKVETQCVDITIKFTLSALWNLTDESPLTCKVFLEEGGMALFLSVLEVFAGECAVETKVLGLINNIAEVAELRRQLMIPKFILILRKLLVTSGHIDVSYFAAGIIAHLASDGPEAWTISDISRDFILQELATAVELWGMPEGEMVAYRSFHPFFPLLAKHDTYQLQLWAAWAIRHVCAKNARKYCPMLMEEGGYKIIYDLSTNANVHENVRAICSSILKELQC</sequence>
<dbReference type="InterPro" id="IPR056845">
    <property type="entry name" value="LRR_Zer-1"/>
</dbReference>
<dbReference type="InterPro" id="IPR011989">
    <property type="entry name" value="ARM-like"/>
</dbReference>
<keyword evidence="1" id="KW-0833">Ubl conjugation pathway</keyword>
<dbReference type="InterPro" id="IPR016024">
    <property type="entry name" value="ARM-type_fold"/>
</dbReference>
<dbReference type="GO" id="GO:0031462">
    <property type="term" value="C:Cul2-RING ubiquitin ligase complex"/>
    <property type="evidence" value="ECO:0007669"/>
    <property type="project" value="TreeGrafter"/>
</dbReference>
<dbReference type="InterPro" id="IPR008491">
    <property type="entry name" value="CDK5RAP3"/>
</dbReference>
<evidence type="ECO:0000256" key="1">
    <source>
        <dbReference type="ARBA" id="ARBA00022786"/>
    </source>
</evidence>
<dbReference type="Pfam" id="PF05600">
    <property type="entry name" value="CDK5RAP3"/>
    <property type="match status" value="1"/>
</dbReference>
<evidence type="ECO:0000313" key="4">
    <source>
        <dbReference type="EMBL" id="KAK6617467.1"/>
    </source>
</evidence>
<feature type="domain" description="Protein zer-1 homolog-like C-terminal" evidence="2">
    <location>
        <begin position="843"/>
        <end position="1196"/>
    </location>
</feature>
<proteinExistence type="predicted"/>
<dbReference type="InterPro" id="IPR055142">
    <property type="entry name" value="ZER1-like_C"/>
</dbReference>
<dbReference type="AlphaFoldDB" id="A0AAN8NJ22"/>
<feature type="domain" description="Zer-1-like leucine-rich repeats region" evidence="3">
    <location>
        <begin position="644"/>
        <end position="743"/>
    </location>
</feature>
<reference evidence="4 5" key="1">
    <citation type="submission" date="2023-10" db="EMBL/GenBank/DDBJ databases">
        <title>Genomes of two closely related lineages of the louse Polyplax serrata with different host specificities.</title>
        <authorList>
            <person name="Martinu J."/>
            <person name="Tarabai H."/>
            <person name="Stefka J."/>
            <person name="Hypsa V."/>
        </authorList>
    </citation>
    <scope>NUCLEOTIDE SEQUENCE [LARGE SCALE GENOMIC DNA]</scope>
    <source>
        <strain evidence="4">HR10_N</strain>
    </source>
</reference>
<evidence type="ECO:0000259" key="2">
    <source>
        <dbReference type="Pfam" id="PF22964"/>
    </source>
</evidence>
<dbReference type="PANTHER" id="PTHR12904:SF22">
    <property type="entry name" value="ZYG-11 FAMILY MEMBER B, CELL CYCLE REGULATOR"/>
    <property type="match status" value="1"/>
</dbReference>
<dbReference type="InterPro" id="IPR032675">
    <property type="entry name" value="LRR_dom_sf"/>
</dbReference>
<dbReference type="InterPro" id="IPR051341">
    <property type="entry name" value="Zyg-11_UBL_adapter"/>
</dbReference>
<dbReference type="SUPFAM" id="SSF48371">
    <property type="entry name" value="ARM repeat"/>
    <property type="match status" value="1"/>
</dbReference>